<protein>
    <recommendedName>
        <fullName evidence="10">1-deoxy-D-xylulose-5-phosphate synthase</fullName>
        <ecNumber evidence="10">2.2.1.7</ecNumber>
    </recommendedName>
    <alternativeName>
        <fullName evidence="10">1-deoxyxylulose-5-phosphate synthase</fullName>
        <shortName evidence="10">DXP synthase</shortName>
        <shortName evidence="10">DXPS</shortName>
    </alternativeName>
</protein>
<dbReference type="PROSITE" id="PS00802">
    <property type="entry name" value="TRANSKETOLASE_2"/>
    <property type="match status" value="1"/>
</dbReference>
<dbReference type="InterPro" id="IPR020826">
    <property type="entry name" value="Transketolase_BS"/>
</dbReference>
<dbReference type="GO" id="GO:0008661">
    <property type="term" value="F:1-deoxy-D-xylulose-5-phosphate synthase activity"/>
    <property type="evidence" value="ECO:0007669"/>
    <property type="project" value="UniProtKB-EC"/>
</dbReference>
<dbReference type="Pfam" id="PF13292">
    <property type="entry name" value="DXP_synthase_N"/>
    <property type="match status" value="1"/>
</dbReference>
<proteinExistence type="inferred from homology"/>
<feature type="binding site" evidence="10">
    <location>
        <position position="176"/>
    </location>
    <ligand>
        <name>thiamine diphosphate</name>
        <dbReference type="ChEBI" id="CHEBI:58937"/>
    </ligand>
</feature>
<dbReference type="RefSeq" id="WP_022862117.1">
    <property type="nucleotide sequence ID" value="NZ_ATVG01000001.1"/>
</dbReference>
<sequence length="639" mass="68099">MGLLDSVHSPRDVKALSKKQLAQLADEIRQRLIDKVSVTGGHLGPNLGVVELTIALHRVFRSPEDAIVFDTSHQSYVHKMLTGRAGDFDSLRQKGGLSGYTSREESEHDWTESSHASAAISVIDGMSKAFTIQGHTDRNAVAIVGDGAMTGGMCWEALNNIAADKDRNAVIVVNDNGRSYAPTIGGIADNLGRIRAQHGYDELMAQGKKTLKSMGWVGNRAFDALHAMKEGVKSSVMPTELFPELGMKYIGPINGHDLDALVYAFNYAREYSGPIFVHVVTEKGHGFAPAVNEPKDQMHSTGAIDPVTGVPKGKSQPGWTAAFSEEVIAAAEQRDDIVAITAAMAGPTGLAPFAEKFPERFFDVGIAEQHALASAAGLALQGMHPVVAIYSTFLNRGFDQLVMDVALTGQPVTIVLDRAGVTGSDGASHNGVWDMAITSLVPGVRVAAPRDGARLRELFREAIEVEDGPTVVRFPKGNLLPDMEAVAELGDGVDVLHYSDVSADEEGVGSDVLIVSIGVMSARSLEAARTLEAEGYNVTVVDPRWVAPVPQSLIALADDHDVVVTVEDGIVRGGIGSMIEEALSAAEVDTPLRRLGFPRVFPKHASRGELLADVGLSPEGIANSVREWADNLRTGDATE</sequence>
<dbReference type="NCBIfam" id="NF003933">
    <property type="entry name" value="PRK05444.2-2"/>
    <property type="match status" value="1"/>
</dbReference>
<dbReference type="EC" id="2.2.1.7" evidence="10"/>
<dbReference type="SUPFAM" id="SSF52518">
    <property type="entry name" value="Thiamin diphosphate-binding fold (THDP-binding)"/>
    <property type="match status" value="2"/>
</dbReference>
<organism evidence="13 14">
    <name type="scientific">Corynebacterium massiliense DSM 45435</name>
    <dbReference type="NCBI Taxonomy" id="1121364"/>
    <lineage>
        <taxon>Bacteria</taxon>
        <taxon>Bacillati</taxon>
        <taxon>Actinomycetota</taxon>
        <taxon>Actinomycetes</taxon>
        <taxon>Mycobacteriales</taxon>
        <taxon>Corynebacteriaceae</taxon>
        <taxon>Corynebacterium</taxon>
    </lineage>
</organism>
<accession>A0ABY7U8P5</accession>
<keyword evidence="4 10" id="KW-0808">Transferase</keyword>
<dbReference type="InterPro" id="IPR005475">
    <property type="entry name" value="Transketolase-like_Pyr-bd"/>
</dbReference>
<evidence type="ECO:0000256" key="5">
    <source>
        <dbReference type="ARBA" id="ARBA00022723"/>
    </source>
</evidence>
<keyword evidence="6 10" id="KW-0460">Magnesium</keyword>
<evidence type="ECO:0000313" key="14">
    <source>
        <dbReference type="Proteomes" id="UP001220064"/>
    </source>
</evidence>
<comment type="cofactor">
    <cofactor evidence="10">
        <name>Mg(2+)</name>
        <dbReference type="ChEBI" id="CHEBI:18420"/>
    </cofactor>
    <text evidence="10">Binds 1 Mg(2+) ion per subunit.</text>
</comment>
<dbReference type="SUPFAM" id="SSF52922">
    <property type="entry name" value="TK C-terminal domain-like"/>
    <property type="match status" value="1"/>
</dbReference>
<evidence type="ECO:0000256" key="9">
    <source>
        <dbReference type="ARBA" id="ARBA00023229"/>
    </source>
</evidence>
<name>A0ABY7U8P5_9CORY</name>
<evidence type="ECO:0000256" key="11">
    <source>
        <dbReference type="SAM" id="MobiDB-lite"/>
    </source>
</evidence>
<feature type="domain" description="Transketolase-like pyrimidine-binding" evidence="12">
    <location>
        <begin position="317"/>
        <end position="482"/>
    </location>
</feature>
<comment type="function">
    <text evidence="10">Catalyzes the acyloin condensation reaction between C atoms 2 and 3 of pyruvate and glyceraldehyde 3-phosphate to yield 1-deoxy-D-xylulose-5-phosphate (DXP).</text>
</comment>
<feature type="binding site" evidence="10">
    <location>
        <position position="176"/>
    </location>
    <ligand>
        <name>Mg(2+)</name>
        <dbReference type="ChEBI" id="CHEBI:18420"/>
    </ligand>
</feature>
<dbReference type="NCBIfam" id="TIGR00204">
    <property type="entry name" value="dxs"/>
    <property type="match status" value="1"/>
</dbReference>
<feature type="region of interest" description="Disordered" evidence="11">
    <location>
        <begin position="292"/>
        <end position="312"/>
    </location>
</feature>
<dbReference type="CDD" id="cd02007">
    <property type="entry name" value="TPP_DXS"/>
    <property type="match status" value="1"/>
</dbReference>
<keyword evidence="8 10" id="KW-0786">Thiamine pyrophosphate</keyword>
<dbReference type="PANTHER" id="PTHR43322">
    <property type="entry name" value="1-D-DEOXYXYLULOSE 5-PHOSPHATE SYNTHASE-RELATED"/>
    <property type="match status" value="1"/>
</dbReference>
<evidence type="ECO:0000256" key="6">
    <source>
        <dbReference type="ARBA" id="ARBA00022842"/>
    </source>
</evidence>
<dbReference type="CDD" id="cd07033">
    <property type="entry name" value="TPP_PYR_DXS_TK_like"/>
    <property type="match status" value="1"/>
</dbReference>
<comment type="catalytic activity">
    <reaction evidence="10">
        <text>D-glyceraldehyde 3-phosphate + pyruvate + H(+) = 1-deoxy-D-xylulose 5-phosphate + CO2</text>
        <dbReference type="Rhea" id="RHEA:12605"/>
        <dbReference type="ChEBI" id="CHEBI:15361"/>
        <dbReference type="ChEBI" id="CHEBI:15378"/>
        <dbReference type="ChEBI" id="CHEBI:16526"/>
        <dbReference type="ChEBI" id="CHEBI:57792"/>
        <dbReference type="ChEBI" id="CHEBI:59776"/>
        <dbReference type="EC" id="2.2.1.7"/>
    </reaction>
</comment>
<keyword evidence="14" id="KW-1185">Reference proteome</keyword>
<dbReference type="HAMAP" id="MF_00315">
    <property type="entry name" value="DXP_synth"/>
    <property type="match status" value="1"/>
</dbReference>
<dbReference type="PANTHER" id="PTHR43322:SF5">
    <property type="entry name" value="1-DEOXY-D-XYLULOSE-5-PHOSPHATE SYNTHASE, CHLOROPLASTIC"/>
    <property type="match status" value="1"/>
</dbReference>
<evidence type="ECO:0000256" key="10">
    <source>
        <dbReference type="HAMAP-Rule" id="MF_00315"/>
    </source>
</evidence>
<feature type="binding site" evidence="10">
    <location>
        <position position="73"/>
    </location>
    <ligand>
        <name>thiamine diphosphate</name>
        <dbReference type="ChEBI" id="CHEBI:58937"/>
    </ligand>
</feature>
<evidence type="ECO:0000256" key="4">
    <source>
        <dbReference type="ARBA" id="ARBA00022679"/>
    </source>
</evidence>
<dbReference type="InterPro" id="IPR005477">
    <property type="entry name" value="Dxylulose-5-P_synthase"/>
</dbReference>
<comment type="similarity">
    <text evidence="2 10">Belongs to the transketolase family. DXPS subfamily.</text>
</comment>
<feature type="binding site" evidence="10">
    <location>
        <position position="146"/>
    </location>
    <ligand>
        <name>Mg(2+)</name>
        <dbReference type="ChEBI" id="CHEBI:18420"/>
    </ligand>
</feature>
<gene>
    <name evidence="10 13" type="primary">dxs</name>
    <name evidence="13" type="ORF">CMASS_06045</name>
</gene>
<keyword evidence="7 10" id="KW-0784">Thiamine biosynthesis</keyword>
<dbReference type="Proteomes" id="UP001220064">
    <property type="component" value="Chromosome"/>
</dbReference>
<dbReference type="SMART" id="SM00861">
    <property type="entry name" value="Transket_pyr"/>
    <property type="match status" value="1"/>
</dbReference>
<dbReference type="InterPro" id="IPR033248">
    <property type="entry name" value="Transketolase_C"/>
</dbReference>
<dbReference type="InterPro" id="IPR049557">
    <property type="entry name" value="Transketolase_CS"/>
</dbReference>
<comment type="cofactor">
    <cofactor evidence="10">
        <name>thiamine diphosphate</name>
        <dbReference type="ChEBI" id="CHEBI:58937"/>
    </cofactor>
    <text evidence="10">Binds 1 thiamine pyrophosphate per subunit.</text>
</comment>
<keyword evidence="5 10" id="KW-0479">Metal-binding</keyword>
<evidence type="ECO:0000259" key="12">
    <source>
        <dbReference type="SMART" id="SM00861"/>
    </source>
</evidence>
<feature type="binding site" evidence="10">
    <location>
        <begin position="147"/>
        <end position="148"/>
    </location>
    <ligand>
        <name>thiamine diphosphate</name>
        <dbReference type="ChEBI" id="CHEBI:58937"/>
    </ligand>
</feature>
<dbReference type="Pfam" id="PF02780">
    <property type="entry name" value="Transketolase_C"/>
    <property type="match status" value="1"/>
</dbReference>
<evidence type="ECO:0000256" key="2">
    <source>
        <dbReference type="ARBA" id="ARBA00011081"/>
    </source>
</evidence>
<comment type="pathway">
    <text evidence="1 10">Metabolic intermediate biosynthesis; 1-deoxy-D-xylulose 5-phosphate biosynthesis; 1-deoxy-D-xylulose 5-phosphate from D-glyceraldehyde 3-phosphate and pyruvate: step 1/1.</text>
</comment>
<evidence type="ECO:0000256" key="8">
    <source>
        <dbReference type="ARBA" id="ARBA00023052"/>
    </source>
</evidence>
<keyword evidence="9 10" id="KW-0414">Isoprene biosynthesis</keyword>
<feature type="binding site" evidence="10">
    <location>
        <begin position="114"/>
        <end position="116"/>
    </location>
    <ligand>
        <name>thiamine diphosphate</name>
        <dbReference type="ChEBI" id="CHEBI:58937"/>
    </ligand>
</feature>
<evidence type="ECO:0000256" key="3">
    <source>
        <dbReference type="ARBA" id="ARBA00011738"/>
    </source>
</evidence>
<dbReference type="InterPro" id="IPR009014">
    <property type="entry name" value="Transketo_C/PFOR_II"/>
</dbReference>
<feature type="binding site" evidence="10">
    <location>
        <position position="287"/>
    </location>
    <ligand>
        <name>thiamine diphosphate</name>
        <dbReference type="ChEBI" id="CHEBI:58937"/>
    </ligand>
</feature>
<evidence type="ECO:0000256" key="7">
    <source>
        <dbReference type="ARBA" id="ARBA00022977"/>
    </source>
</evidence>
<evidence type="ECO:0000256" key="1">
    <source>
        <dbReference type="ARBA" id="ARBA00004980"/>
    </source>
</evidence>
<dbReference type="InterPro" id="IPR029061">
    <property type="entry name" value="THDP-binding"/>
</dbReference>
<feature type="binding site" evidence="10">
    <location>
        <position position="368"/>
    </location>
    <ligand>
        <name>thiamine diphosphate</name>
        <dbReference type="ChEBI" id="CHEBI:58937"/>
    </ligand>
</feature>
<dbReference type="PROSITE" id="PS00801">
    <property type="entry name" value="TRANSKETOLASE_1"/>
    <property type="match status" value="1"/>
</dbReference>
<dbReference type="Gene3D" id="3.40.50.920">
    <property type="match status" value="1"/>
</dbReference>
<dbReference type="Gene3D" id="3.40.50.970">
    <property type="match status" value="2"/>
</dbReference>
<evidence type="ECO:0000313" key="13">
    <source>
        <dbReference type="EMBL" id="WCZ32643.1"/>
    </source>
</evidence>
<dbReference type="Pfam" id="PF02779">
    <property type="entry name" value="Transket_pyr"/>
    <property type="match status" value="1"/>
</dbReference>
<reference evidence="13 14" key="1">
    <citation type="submission" date="2020-10" db="EMBL/GenBank/DDBJ databases">
        <title>Complete genome sequence of Corynebacterium massiliense DSM 45435, type strain of Corynebacterium massiliense.</title>
        <authorList>
            <person name="Busche T."/>
            <person name="Kalinowski J."/>
            <person name="Ruckert C."/>
        </authorList>
    </citation>
    <scope>NUCLEOTIDE SEQUENCE [LARGE SCALE GENOMIC DNA]</scope>
    <source>
        <strain evidence="13 14">DSM 45435</strain>
    </source>
</reference>
<comment type="subunit">
    <text evidence="3 10">Homodimer.</text>
</comment>
<dbReference type="EMBL" id="CP063189">
    <property type="protein sequence ID" value="WCZ32643.1"/>
    <property type="molecule type" value="Genomic_DNA"/>
</dbReference>